<evidence type="ECO:0000313" key="4">
    <source>
        <dbReference type="Proteomes" id="UP000184368"/>
    </source>
</evidence>
<dbReference type="EMBL" id="FQUO01000010">
    <property type="protein sequence ID" value="SHF61098.1"/>
    <property type="molecule type" value="Genomic_DNA"/>
</dbReference>
<evidence type="ECO:0000313" key="3">
    <source>
        <dbReference type="EMBL" id="SHF61098.1"/>
    </source>
</evidence>
<dbReference type="RefSeq" id="WP_073044145.1">
    <property type="nucleotide sequence ID" value="NZ_FQUO01000010.1"/>
</dbReference>
<dbReference type="GO" id="GO:0045333">
    <property type="term" value="P:cellular respiration"/>
    <property type="evidence" value="ECO:0007669"/>
    <property type="project" value="UniProtKB-ARBA"/>
</dbReference>
<evidence type="ECO:0000256" key="1">
    <source>
        <dbReference type="ARBA" id="ARBA00023002"/>
    </source>
</evidence>
<dbReference type="PANTHER" id="PTHR48084:SF4">
    <property type="entry name" value="2-OXOGLUTARATE OXIDOREDUCTASE SUBUNIT KORB"/>
    <property type="match status" value="1"/>
</dbReference>
<reference evidence="3 4" key="1">
    <citation type="submission" date="2016-11" db="EMBL/GenBank/DDBJ databases">
        <authorList>
            <person name="Jaros S."/>
            <person name="Januszkiewicz K."/>
            <person name="Wedrychowicz H."/>
        </authorList>
    </citation>
    <scope>NUCLEOTIDE SEQUENCE [LARGE SCALE GENOMIC DNA]</scope>
    <source>
        <strain evidence="3 4">DSM 26897</strain>
    </source>
</reference>
<feature type="domain" description="Thiamine pyrophosphate enzyme TPP-binding" evidence="2">
    <location>
        <begin position="60"/>
        <end position="207"/>
    </location>
</feature>
<dbReference type="OrthoDB" id="9775140at2"/>
<dbReference type="PANTHER" id="PTHR48084">
    <property type="entry name" value="2-OXOGLUTARATE OXIDOREDUCTASE SUBUNIT KORB-RELATED"/>
    <property type="match status" value="1"/>
</dbReference>
<dbReference type="CDD" id="cd03375">
    <property type="entry name" value="TPP_OGFOR"/>
    <property type="match status" value="1"/>
</dbReference>
<keyword evidence="1" id="KW-0560">Oxidoreductase</keyword>
<organism evidence="3 4">
    <name type="scientific">Cnuella takakiae</name>
    <dbReference type="NCBI Taxonomy" id="1302690"/>
    <lineage>
        <taxon>Bacteria</taxon>
        <taxon>Pseudomonadati</taxon>
        <taxon>Bacteroidota</taxon>
        <taxon>Chitinophagia</taxon>
        <taxon>Chitinophagales</taxon>
        <taxon>Chitinophagaceae</taxon>
        <taxon>Cnuella</taxon>
    </lineage>
</organism>
<dbReference type="GO" id="GO:0016625">
    <property type="term" value="F:oxidoreductase activity, acting on the aldehyde or oxo group of donors, iron-sulfur protein as acceptor"/>
    <property type="evidence" value="ECO:0007669"/>
    <property type="project" value="UniProtKB-ARBA"/>
</dbReference>
<accession>A0A1M5D299</accession>
<sequence>MSTATISAPTIPSLTPKDFATDQEVRWCPGCGDYSILAQVQKIMPTLGIARENIAIISGIGCSSRFPYYMNTYGMHSIHGRATAVASGLKAARPELSVWIVTGDGDGLSIGGNHTIHLLRRNFDVNIMLFNNQIYGLTKGQYSPTSEEQKVTKSTPMGSIDHPFNPLALALGADATFIARSMDRDPKHLQAMLLRSHGHKGASFLEIYQNCNIFNDGAFEVFTEKGSKSEETLFLEHGQPLVFGANRDKGIRINGFKPEVVRLADGFSADDLWIHDETDLIKAQILTRIFDDPRIEGHLPRPFGVFYAAERPCYEDVLIEQIAVAKEKKVADLDKLLRGNETWNIV</sequence>
<dbReference type="InterPro" id="IPR029061">
    <property type="entry name" value="THDP-binding"/>
</dbReference>
<dbReference type="AlphaFoldDB" id="A0A1M5D299"/>
<dbReference type="GO" id="GO:0030976">
    <property type="term" value="F:thiamine pyrophosphate binding"/>
    <property type="evidence" value="ECO:0007669"/>
    <property type="project" value="InterPro"/>
</dbReference>
<dbReference type="Proteomes" id="UP000184368">
    <property type="component" value="Unassembled WGS sequence"/>
</dbReference>
<dbReference type="Pfam" id="PF02775">
    <property type="entry name" value="TPP_enzyme_C"/>
    <property type="match status" value="1"/>
</dbReference>
<protein>
    <submittedName>
        <fullName evidence="3">2-oxoglutarate ferredoxin oxidoreductase subunit beta</fullName>
    </submittedName>
</protein>
<dbReference type="STRING" id="1302690.BUE76_21240"/>
<dbReference type="SUPFAM" id="SSF52518">
    <property type="entry name" value="Thiamin diphosphate-binding fold (THDP-binding)"/>
    <property type="match status" value="1"/>
</dbReference>
<dbReference type="Gene3D" id="3.40.50.970">
    <property type="match status" value="1"/>
</dbReference>
<name>A0A1M5D299_9BACT</name>
<proteinExistence type="predicted"/>
<keyword evidence="4" id="KW-1185">Reference proteome</keyword>
<dbReference type="GO" id="GO:0044281">
    <property type="term" value="P:small molecule metabolic process"/>
    <property type="evidence" value="ECO:0007669"/>
    <property type="project" value="UniProtKB-ARBA"/>
</dbReference>
<gene>
    <name evidence="3" type="ORF">SAMN05444008_11046</name>
</gene>
<evidence type="ECO:0000259" key="2">
    <source>
        <dbReference type="Pfam" id="PF02775"/>
    </source>
</evidence>
<dbReference type="InterPro" id="IPR051457">
    <property type="entry name" value="2-oxoacid:Fd_oxidoreductase"/>
</dbReference>
<dbReference type="InterPro" id="IPR011766">
    <property type="entry name" value="TPP_enzyme_TPP-bd"/>
</dbReference>